<proteinExistence type="predicted"/>
<accession>A0ACB8WZB8</accession>
<gene>
    <name evidence="1" type="ORF">L3Q82_006415</name>
</gene>
<sequence length="352" mass="39512">MEREIDRRIGAASAVMRSRSVYRTRRGEEGAESKGEALSIYRSIYVPTLTYGHELWVMTERTRSADTSGRNEFPPQGGWALSLRDRVRSSVIREELESSQPLLLQIERSQLRWLGHLFRMPPGRLPREVFQACVPPGGGLGEDPGHAGETMSLGLAWERLGIPPEELEEVSGLGQRVMAAPVLRVSTPRWERIARLLVCLLGILLSLYAFHVEREKARDPTYKAVCDVSSSISCSKVFSSRWGRGFGLLGSIFGNDSALNQPNSVYGIVFYAFQLLLGMTVSAMAALILMTTSILSVVGSLYLGYILYFVLKDFCIICITTYALNFILFILNYKRLVYLNEAWKQQLQAKQD</sequence>
<organism evidence="1 2">
    <name type="scientific">Scortum barcoo</name>
    <name type="common">barcoo grunter</name>
    <dbReference type="NCBI Taxonomy" id="214431"/>
    <lineage>
        <taxon>Eukaryota</taxon>
        <taxon>Metazoa</taxon>
        <taxon>Chordata</taxon>
        <taxon>Craniata</taxon>
        <taxon>Vertebrata</taxon>
        <taxon>Euteleostomi</taxon>
        <taxon>Actinopterygii</taxon>
        <taxon>Neopterygii</taxon>
        <taxon>Teleostei</taxon>
        <taxon>Neoteleostei</taxon>
        <taxon>Acanthomorphata</taxon>
        <taxon>Eupercaria</taxon>
        <taxon>Centrarchiformes</taxon>
        <taxon>Terapontoidei</taxon>
        <taxon>Terapontidae</taxon>
        <taxon>Scortum</taxon>
    </lineage>
</organism>
<keyword evidence="2" id="KW-1185">Reference proteome</keyword>
<evidence type="ECO:0000313" key="2">
    <source>
        <dbReference type="Proteomes" id="UP000831701"/>
    </source>
</evidence>
<protein>
    <submittedName>
        <fullName evidence="1">Uncharacterized protein</fullName>
    </submittedName>
</protein>
<name>A0ACB8WZB8_9TELE</name>
<evidence type="ECO:0000313" key="1">
    <source>
        <dbReference type="EMBL" id="KAI3373071.1"/>
    </source>
</evidence>
<comment type="caution">
    <text evidence="1">The sequence shown here is derived from an EMBL/GenBank/DDBJ whole genome shotgun (WGS) entry which is preliminary data.</text>
</comment>
<dbReference type="EMBL" id="CM041534">
    <property type="protein sequence ID" value="KAI3373071.1"/>
    <property type="molecule type" value="Genomic_DNA"/>
</dbReference>
<dbReference type="Proteomes" id="UP000831701">
    <property type="component" value="Chromosome 4"/>
</dbReference>
<reference evidence="1" key="1">
    <citation type="submission" date="2022-04" db="EMBL/GenBank/DDBJ databases">
        <title>Jade perch genome.</title>
        <authorList>
            <person name="Chao B."/>
        </authorList>
    </citation>
    <scope>NUCLEOTIDE SEQUENCE</scope>
    <source>
        <strain evidence="1">CB-2022</strain>
    </source>
</reference>